<keyword evidence="2" id="KW-1185">Reference proteome</keyword>
<comment type="caution">
    <text evidence="1">The sequence shown here is derived from an EMBL/GenBank/DDBJ whole genome shotgun (WGS) entry which is preliminary data.</text>
</comment>
<dbReference type="EMBL" id="VFMO01000001">
    <property type="protein sequence ID" value="TQJ14653.1"/>
    <property type="molecule type" value="Genomic_DNA"/>
</dbReference>
<proteinExistence type="predicted"/>
<sequence length="271" mass="30131">MSVKAHDGHRLSVSTMNERWGTVQSVIEPVLCAEQTKLMAEWIARRRFDNELKQAQFPSSADTPGTGSALADVVIEFQLADARLRAPNARREPELDLVTSAVFWKDPTDPTMMLVMPGSEHERIRSALMSALDATPFAYWDNTDPDPDVTGDEWDRRRAAWLGTASAPTLRLDVTAPFIPNTDEVARSLLAFGGRRLGLTDLSEAQRLLSQPIDAPMSPERTARFRPVLEAFEDIGPFPGLDADWHGWVFERNAILEKHLGSWSETGPVAP</sequence>
<evidence type="ECO:0000313" key="2">
    <source>
        <dbReference type="Proteomes" id="UP000320806"/>
    </source>
</evidence>
<accession>A0A542EH38</accession>
<protein>
    <submittedName>
        <fullName evidence="1">Uncharacterized protein</fullName>
    </submittedName>
</protein>
<gene>
    <name evidence="1" type="ORF">FB459_2127</name>
</gene>
<name>A0A542EH38_9MICO</name>
<reference evidence="1 2" key="1">
    <citation type="submission" date="2019-06" db="EMBL/GenBank/DDBJ databases">
        <title>Sequencing the genomes of 1000 actinobacteria strains.</title>
        <authorList>
            <person name="Klenk H.-P."/>
        </authorList>
    </citation>
    <scope>NUCLEOTIDE SEQUENCE [LARGE SCALE GENOMIC DNA]</scope>
    <source>
        <strain evidence="1 2">DSM 19828</strain>
    </source>
</reference>
<dbReference type="AlphaFoldDB" id="A0A542EH38"/>
<dbReference type="Proteomes" id="UP000320806">
    <property type="component" value="Unassembled WGS sequence"/>
</dbReference>
<organism evidence="1 2">
    <name type="scientific">Yimella lutea</name>
    <dbReference type="NCBI Taxonomy" id="587872"/>
    <lineage>
        <taxon>Bacteria</taxon>
        <taxon>Bacillati</taxon>
        <taxon>Actinomycetota</taxon>
        <taxon>Actinomycetes</taxon>
        <taxon>Micrococcales</taxon>
        <taxon>Dermacoccaceae</taxon>
        <taxon>Yimella</taxon>
    </lineage>
</organism>
<evidence type="ECO:0000313" key="1">
    <source>
        <dbReference type="EMBL" id="TQJ14653.1"/>
    </source>
</evidence>